<evidence type="ECO:0000256" key="5">
    <source>
        <dbReference type="ARBA" id="ARBA00022723"/>
    </source>
</evidence>
<gene>
    <name evidence="12" type="ORF">K7X08_022384</name>
</gene>
<dbReference type="SUPFAM" id="SSF51126">
    <property type="entry name" value="Pectin lyase-like"/>
    <property type="match status" value="1"/>
</dbReference>
<dbReference type="InterPro" id="IPR011050">
    <property type="entry name" value="Pectin_lyase_fold/virulence"/>
</dbReference>
<sequence length="829" mass="93291">MSLLEVITKASIEQSPTTSDGNYSILFNYEPVLLQLKPEKDQNNDISLPKRGNGWRLLSTDVEVIELGQNFCNKLKKMMKNPNTFNKDEFFEMLGSYMTEIWDKFGVSVNADRFDEGNIVKLIEKLGNLMGRDVKGLVMECCVVLETWDVLQSLIVNGLVEHSGLSSLINNLIGKKQSWLVVLCVKHVLDIQTYDMMCVLKYFLLLSRNGDSSTLINVRKEWECQAMFAIEKAMDMSLGPVRMDIARDASLLLMLAHDGFSVSEMCLHYLLASRNVDEVILGACISKLTGWEMMVLIRYLQKWLNKYERFPHVCPCPKAPFELGLKACEWVPSLEDVVKCLGLVVDEHFSSLVLHQEFREELKSLDEVVNSLTAEAKVCGIMSNLTEALKNMHKVGESLTRSMTSYSTGLMVFSIEANIGEYDEVWKTRATQAKKTAKDSYNPHPEKVADHFNKHVHKSEEGSNSKRRDLHKYEGPCMATNPIDRCWRCDPNWAKNRQKLADCILGFGHHTTGGKGGKIYIVTDPGDNDMVNPKPGTLRHAVIQPEPLWIIFAHHMVIRLNQELIMTSNKTIDARGQQVHISFGASLMLQFINNVIIHGLHIHDIKAGNGGLIRDSVSHYGYRSRSDGDGISIFGSTNIWIDHVSMSNCDDGLIDAVQASTAITISNCHFTNHNDVMLFGGSDSYSEDSILQITLAFNHFGQGLIQRMPRARWGFVHVVNNDYTHWLMYAIGGSQNPTILSQGNRFIAPPNPNAKEVTKRDYAPESVRKNWVWRSQGDLMMNGAFFVESGDPNHKFMTGPDMIPPRPGSDVSRLTRFSGSLNCIEGKPC</sequence>
<comment type="caution">
    <text evidence="12">The sequence shown here is derived from an EMBL/GenBank/DDBJ whole genome shotgun (WGS) entry which is preliminary data.</text>
</comment>
<name>A0A9Q1MIY6_9SOLA</name>
<keyword evidence="5 10" id="KW-0479">Metal-binding</keyword>
<keyword evidence="7 10" id="KW-0106">Calcium</keyword>
<dbReference type="InterPro" id="IPR045032">
    <property type="entry name" value="PEL"/>
</dbReference>
<proteinExistence type="inferred from homology"/>
<dbReference type="InterPro" id="IPR012334">
    <property type="entry name" value="Pectin_lyas_fold"/>
</dbReference>
<dbReference type="Gene3D" id="2.160.20.10">
    <property type="entry name" value="Single-stranded right-handed beta-helix, Pectin lyase-like"/>
    <property type="match status" value="1"/>
</dbReference>
<dbReference type="PRINTS" id="PR00807">
    <property type="entry name" value="AMBALLERGEN"/>
</dbReference>
<evidence type="ECO:0000256" key="4">
    <source>
        <dbReference type="ARBA" id="ARBA00012272"/>
    </source>
</evidence>
<reference evidence="13" key="1">
    <citation type="journal article" date="2023" name="Proc. Natl. Acad. Sci. U.S.A.">
        <title>Genomic and structural basis for evolution of tropane alkaloid biosynthesis.</title>
        <authorList>
            <person name="Wanga Y.-J."/>
            <person name="Taina T."/>
            <person name="Yua J.-Y."/>
            <person name="Lia J."/>
            <person name="Xua B."/>
            <person name="Chenc J."/>
            <person name="D'Auriad J.C."/>
            <person name="Huanga J.-P."/>
            <person name="Huanga S.-X."/>
        </authorList>
    </citation>
    <scope>NUCLEOTIDE SEQUENCE [LARGE SCALE GENOMIC DNA]</scope>
    <source>
        <strain evidence="13">cv. KIB-2019</strain>
    </source>
</reference>
<dbReference type="Pfam" id="PF04431">
    <property type="entry name" value="Pec_lyase_N"/>
    <property type="match status" value="1"/>
</dbReference>
<dbReference type="PANTHER" id="PTHR31683">
    <property type="entry name" value="PECTATE LYASE 18-RELATED"/>
    <property type="match status" value="1"/>
</dbReference>
<dbReference type="InterPro" id="IPR002022">
    <property type="entry name" value="Pec_lyase"/>
</dbReference>
<evidence type="ECO:0000256" key="1">
    <source>
        <dbReference type="ARBA" id="ARBA00000695"/>
    </source>
</evidence>
<comment type="cofactor">
    <cofactor evidence="10">
        <name>Ca(2+)</name>
        <dbReference type="ChEBI" id="CHEBI:29108"/>
    </cofactor>
    <text evidence="10">Binds 1 Ca(2+) ion. Required for its activity.</text>
</comment>
<dbReference type="InterPro" id="IPR018082">
    <property type="entry name" value="AmbAllergen"/>
</dbReference>
<evidence type="ECO:0000313" key="13">
    <source>
        <dbReference type="Proteomes" id="UP001152561"/>
    </source>
</evidence>
<keyword evidence="8" id="KW-0325">Glycoprotein</keyword>
<evidence type="ECO:0000256" key="9">
    <source>
        <dbReference type="ARBA" id="ARBA00023239"/>
    </source>
</evidence>
<dbReference type="GO" id="GO:0046872">
    <property type="term" value="F:metal ion binding"/>
    <property type="evidence" value="ECO:0007669"/>
    <property type="project" value="UniProtKB-KW"/>
</dbReference>
<dbReference type="EC" id="4.2.2.2" evidence="4 10"/>
<evidence type="ECO:0000259" key="11">
    <source>
        <dbReference type="SMART" id="SM00656"/>
    </source>
</evidence>
<dbReference type="GO" id="GO:0030570">
    <property type="term" value="F:pectate lyase activity"/>
    <property type="evidence" value="ECO:0007669"/>
    <property type="project" value="UniProtKB-EC"/>
</dbReference>
<evidence type="ECO:0000313" key="12">
    <source>
        <dbReference type="EMBL" id="KAJ8560524.1"/>
    </source>
</evidence>
<keyword evidence="9 10" id="KW-0456">Lyase</keyword>
<dbReference type="InterPro" id="IPR007524">
    <property type="entry name" value="Pec_lyase_N"/>
</dbReference>
<dbReference type="Pfam" id="PF00544">
    <property type="entry name" value="Pectate_lyase_4"/>
    <property type="match status" value="1"/>
</dbReference>
<evidence type="ECO:0000256" key="10">
    <source>
        <dbReference type="RuleBase" id="RU361123"/>
    </source>
</evidence>
<accession>A0A9Q1MIY6</accession>
<evidence type="ECO:0000256" key="8">
    <source>
        <dbReference type="ARBA" id="ARBA00023180"/>
    </source>
</evidence>
<dbReference type="Proteomes" id="UP001152561">
    <property type="component" value="Unassembled WGS sequence"/>
</dbReference>
<dbReference type="SMART" id="SM00656">
    <property type="entry name" value="Amb_all"/>
    <property type="match status" value="1"/>
</dbReference>
<comment type="similarity">
    <text evidence="3 10">Belongs to the polysaccharide lyase 1 family.</text>
</comment>
<comment type="catalytic activity">
    <reaction evidence="1 10">
        <text>Eliminative cleavage of (1-&gt;4)-alpha-D-galacturonan to give oligosaccharides with 4-deoxy-alpha-D-galact-4-enuronosyl groups at their non-reducing ends.</text>
        <dbReference type="EC" id="4.2.2.2"/>
    </reaction>
</comment>
<evidence type="ECO:0000256" key="6">
    <source>
        <dbReference type="ARBA" id="ARBA00022729"/>
    </source>
</evidence>
<keyword evidence="13" id="KW-1185">Reference proteome</keyword>
<comment type="pathway">
    <text evidence="2 10">Glycan metabolism; pectin degradation; 2-dehydro-3-deoxy-D-gluconate from pectin: step 2/5.</text>
</comment>
<evidence type="ECO:0000256" key="7">
    <source>
        <dbReference type="ARBA" id="ARBA00022837"/>
    </source>
</evidence>
<organism evidence="12 13">
    <name type="scientific">Anisodus acutangulus</name>
    <dbReference type="NCBI Taxonomy" id="402998"/>
    <lineage>
        <taxon>Eukaryota</taxon>
        <taxon>Viridiplantae</taxon>
        <taxon>Streptophyta</taxon>
        <taxon>Embryophyta</taxon>
        <taxon>Tracheophyta</taxon>
        <taxon>Spermatophyta</taxon>
        <taxon>Magnoliopsida</taxon>
        <taxon>eudicotyledons</taxon>
        <taxon>Gunneridae</taxon>
        <taxon>Pentapetalae</taxon>
        <taxon>asterids</taxon>
        <taxon>lamiids</taxon>
        <taxon>Solanales</taxon>
        <taxon>Solanaceae</taxon>
        <taxon>Solanoideae</taxon>
        <taxon>Hyoscyameae</taxon>
        <taxon>Anisodus</taxon>
    </lineage>
</organism>
<protein>
    <recommendedName>
        <fullName evidence="4 10">Pectate lyase</fullName>
        <ecNumber evidence="4 10">4.2.2.2</ecNumber>
    </recommendedName>
</protein>
<evidence type="ECO:0000256" key="2">
    <source>
        <dbReference type="ARBA" id="ARBA00005220"/>
    </source>
</evidence>
<dbReference type="OrthoDB" id="10292507at2759"/>
<feature type="domain" description="Pectate lyase" evidence="11">
    <location>
        <begin position="555"/>
        <end position="752"/>
    </location>
</feature>
<dbReference type="AlphaFoldDB" id="A0A9Q1MIY6"/>
<keyword evidence="6" id="KW-0732">Signal</keyword>
<evidence type="ECO:0000256" key="3">
    <source>
        <dbReference type="ARBA" id="ARBA00010980"/>
    </source>
</evidence>
<dbReference type="PANTHER" id="PTHR31683:SF69">
    <property type="entry name" value="PECTATE LYASE 7-RELATED"/>
    <property type="match status" value="1"/>
</dbReference>
<dbReference type="EMBL" id="JAJAGQ010000006">
    <property type="protein sequence ID" value="KAJ8560524.1"/>
    <property type="molecule type" value="Genomic_DNA"/>
</dbReference>